<proteinExistence type="predicted"/>
<keyword evidence="1" id="KW-0732">Signal</keyword>
<name>A0ABT6RFT2_9BACT</name>
<reference evidence="2 3" key="1">
    <citation type="submission" date="2023-05" db="EMBL/GenBank/DDBJ databases">
        <title>Genome sequence of Pinibacter sp. MAH-24.</title>
        <authorList>
            <person name="Huq M.A."/>
        </authorList>
    </citation>
    <scope>NUCLEOTIDE SEQUENCE [LARGE SCALE GENOMIC DNA]</scope>
    <source>
        <strain evidence="2 3">MAH-24</strain>
    </source>
</reference>
<evidence type="ECO:0000313" key="2">
    <source>
        <dbReference type="EMBL" id="MDI3321428.1"/>
    </source>
</evidence>
<feature type="signal peptide" evidence="1">
    <location>
        <begin position="1"/>
        <end position="20"/>
    </location>
</feature>
<evidence type="ECO:0000256" key="1">
    <source>
        <dbReference type="SAM" id="SignalP"/>
    </source>
</evidence>
<evidence type="ECO:0000313" key="3">
    <source>
        <dbReference type="Proteomes" id="UP001226434"/>
    </source>
</evidence>
<keyword evidence="3" id="KW-1185">Reference proteome</keyword>
<dbReference type="EMBL" id="JASBRG010000007">
    <property type="protein sequence ID" value="MDI3321428.1"/>
    <property type="molecule type" value="Genomic_DNA"/>
</dbReference>
<sequence length="249" mass="28132">MKRLLLTPLMVMFICKIANAQWIAPFAIIKDHDGFTNVRAKETGSSKVIDSLTANQVFEDLNLTPINEGSTSDWHLITYARTSKAITALSNTTSDKEGYIHKSRIQYLSKLPQLRKKMLSQDCVEFKNDTLKLLVVYEKFIPDNHKITKKDGFVVSIDNVEPMGMDGIIPESLTALKSVTIIYKDKSYNFPSETLNNLFSPNAENMYVALSDENVMFLVMSNGDAAGAYNVVWTIKNNQVISRFVNRDF</sequence>
<protein>
    <recommendedName>
        <fullName evidence="4">SH3 domain-containing protein</fullName>
    </recommendedName>
</protein>
<comment type="caution">
    <text evidence="2">The sequence shown here is derived from an EMBL/GenBank/DDBJ whole genome shotgun (WGS) entry which is preliminary data.</text>
</comment>
<dbReference type="Proteomes" id="UP001226434">
    <property type="component" value="Unassembled WGS sequence"/>
</dbReference>
<dbReference type="RefSeq" id="WP_282335539.1">
    <property type="nucleotide sequence ID" value="NZ_JASBRG010000007.1"/>
</dbReference>
<gene>
    <name evidence="2" type="ORF">QJ048_16655</name>
</gene>
<accession>A0ABT6RFT2</accession>
<feature type="chain" id="PRO_5045250747" description="SH3 domain-containing protein" evidence="1">
    <location>
        <begin position="21"/>
        <end position="249"/>
    </location>
</feature>
<organism evidence="2 3">
    <name type="scientific">Pinibacter soli</name>
    <dbReference type="NCBI Taxonomy" id="3044211"/>
    <lineage>
        <taxon>Bacteria</taxon>
        <taxon>Pseudomonadati</taxon>
        <taxon>Bacteroidota</taxon>
        <taxon>Chitinophagia</taxon>
        <taxon>Chitinophagales</taxon>
        <taxon>Chitinophagaceae</taxon>
        <taxon>Pinibacter</taxon>
    </lineage>
</organism>
<evidence type="ECO:0008006" key="4">
    <source>
        <dbReference type="Google" id="ProtNLM"/>
    </source>
</evidence>